<reference evidence="2 3" key="1">
    <citation type="journal article" date="2019" name="Emerg. Microbes Infect.">
        <title>Comprehensive subspecies identification of 175 nontuberculous mycobacteria species based on 7547 genomic profiles.</title>
        <authorList>
            <person name="Matsumoto Y."/>
            <person name="Kinjo T."/>
            <person name="Motooka D."/>
            <person name="Nabeya D."/>
            <person name="Jung N."/>
            <person name="Uechi K."/>
            <person name="Horii T."/>
            <person name="Iida T."/>
            <person name="Fujita J."/>
            <person name="Nakamura S."/>
        </authorList>
    </citation>
    <scope>NUCLEOTIDE SEQUENCE [LARGE SCALE GENOMIC DNA]</scope>
    <source>
        <strain evidence="2 3">JCM 17899</strain>
    </source>
</reference>
<name>A0A7I7QND4_9MYCO</name>
<organism evidence="2 3">
    <name type="scientific">Mycolicibacterium sediminis</name>
    <dbReference type="NCBI Taxonomy" id="1286180"/>
    <lineage>
        <taxon>Bacteria</taxon>
        <taxon>Bacillati</taxon>
        <taxon>Actinomycetota</taxon>
        <taxon>Actinomycetes</taxon>
        <taxon>Mycobacteriales</taxon>
        <taxon>Mycobacteriaceae</taxon>
        <taxon>Mycolicibacterium</taxon>
    </lineage>
</organism>
<feature type="domain" description="DUF559" evidence="1">
    <location>
        <begin position="203"/>
        <end position="267"/>
    </location>
</feature>
<dbReference type="InterPro" id="IPR011335">
    <property type="entry name" value="Restrct_endonuc-II-like"/>
</dbReference>
<protein>
    <recommendedName>
        <fullName evidence="1">DUF559 domain-containing protein</fullName>
    </recommendedName>
</protein>
<dbReference type="Gene3D" id="3.40.960.10">
    <property type="entry name" value="VSR Endonuclease"/>
    <property type="match status" value="1"/>
</dbReference>
<evidence type="ECO:0000259" key="1">
    <source>
        <dbReference type="Pfam" id="PF04480"/>
    </source>
</evidence>
<evidence type="ECO:0000313" key="2">
    <source>
        <dbReference type="EMBL" id="BBY27785.1"/>
    </source>
</evidence>
<dbReference type="InterPro" id="IPR007569">
    <property type="entry name" value="DUF559"/>
</dbReference>
<evidence type="ECO:0000313" key="3">
    <source>
        <dbReference type="Proteomes" id="UP000467193"/>
    </source>
</evidence>
<dbReference type="SUPFAM" id="SSF52980">
    <property type="entry name" value="Restriction endonuclease-like"/>
    <property type="match status" value="1"/>
</dbReference>
<dbReference type="EMBL" id="AP022588">
    <property type="protein sequence ID" value="BBY27785.1"/>
    <property type="molecule type" value="Genomic_DNA"/>
</dbReference>
<dbReference type="AlphaFoldDB" id="A0A7I7QND4"/>
<keyword evidence="3" id="KW-1185">Reference proteome</keyword>
<dbReference type="KEGG" id="msei:MSEDJ_18810"/>
<dbReference type="Pfam" id="PF04480">
    <property type="entry name" value="DUF559"/>
    <property type="match status" value="1"/>
</dbReference>
<gene>
    <name evidence="2" type="ORF">MSEDJ_18810</name>
</gene>
<proteinExistence type="predicted"/>
<dbReference type="Proteomes" id="UP000467193">
    <property type="component" value="Chromosome"/>
</dbReference>
<accession>A0A7I7QND4</accession>
<sequence>MRRGDVTARRLQKDFRAVYRNAYVAKRVPVTALTRARAAWLWADGDCVMTGLSAAAIHGAKWIDAGLPAELNRADRHGPSGILCRSSTLESDECCVVDGIRLTTPERTAFDVGRRIGGDQGIVHLDALANATRLDGADVLTLADRHPGARGVRILRSAIGQVDGGAESPRETALRLLLVRAGLPRPETQIEFRDRYGRVRIRVDMGWREWKVAVEYDGVQHWADRRQRSWDIDRIAMLESRKWTVVRVGSELMNRPDVIVTRVLEKLRRAGCPI</sequence>